<dbReference type="AlphaFoldDB" id="A0A9W9CJ41"/>
<feature type="compositionally biased region" description="Basic and acidic residues" evidence="2">
    <location>
        <begin position="430"/>
        <end position="455"/>
    </location>
</feature>
<feature type="compositionally biased region" description="Low complexity" evidence="2">
    <location>
        <begin position="894"/>
        <end position="906"/>
    </location>
</feature>
<feature type="region of interest" description="Disordered" evidence="2">
    <location>
        <begin position="894"/>
        <end position="913"/>
    </location>
</feature>
<dbReference type="InterPro" id="IPR036890">
    <property type="entry name" value="HATPase_C_sf"/>
</dbReference>
<organism evidence="4 5">
    <name type="scientific">Neocucurbitaria cava</name>
    <dbReference type="NCBI Taxonomy" id="798079"/>
    <lineage>
        <taxon>Eukaryota</taxon>
        <taxon>Fungi</taxon>
        <taxon>Dikarya</taxon>
        <taxon>Ascomycota</taxon>
        <taxon>Pezizomycotina</taxon>
        <taxon>Dothideomycetes</taxon>
        <taxon>Pleosporomycetidae</taxon>
        <taxon>Pleosporales</taxon>
        <taxon>Pleosporineae</taxon>
        <taxon>Cucurbitariaceae</taxon>
        <taxon>Neocucurbitaria</taxon>
    </lineage>
</organism>
<protein>
    <submittedName>
        <fullName evidence="4">DNA mismatch repair protein</fullName>
    </submittedName>
</protein>
<dbReference type="InterPro" id="IPR042120">
    <property type="entry name" value="MutL_C_dimsub"/>
</dbReference>
<feature type="region of interest" description="Disordered" evidence="2">
    <location>
        <begin position="428"/>
        <end position="499"/>
    </location>
</feature>
<dbReference type="GO" id="GO:0005524">
    <property type="term" value="F:ATP binding"/>
    <property type="evidence" value="ECO:0007669"/>
    <property type="project" value="InterPro"/>
</dbReference>
<feature type="domain" description="MutL C-terminal dimerisation" evidence="3">
    <location>
        <begin position="719"/>
        <end position="946"/>
    </location>
</feature>
<dbReference type="GO" id="GO:0016887">
    <property type="term" value="F:ATP hydrolysis activity"/>
    <property type="evidence" value="ECO:0007669"/>
    <property type="project" value="InterPro"/>
</dbReference>
<dbReference type="EMBL" id="JAPEUY010000016">
    <property type="protein sequence ID" value="KAJ4365073.1"/>
    <property type="molecule type" value="Genomic_DNA"/>
</dbReference>
<dbReference type="GO" id="GO:0140664">
    <property type="term" value="F:ATP-dependent DNA damage sensor activity"/>
    <property type="evidence" value="ECO:0007669"/>
    <property type="project" value="InterPro"/>
</dbReference>
<dbReference type="Gene3D" id="3.30.1540.20">
    <property type="entry name" value="MutL, C-terminal domain, dimerisation subdomain"/>
    <property type="match status" value="1"/>
</dbReference>
<dbReference type="GO" id="GO:0006298">
    <property type="term" value="P:mismatch repair"/>
    <property type="evidence" value="ECO:0007669"/>
    <property type="project" value="InterPro"/>
</dbReference>
<dbReference type="SUPFAM" id="SSF55874">
    <property type="entry name" value="ATPase domain of HSP90 chaperone/DNA topoisomerase II/histidine kinase"/>
    <property type="match status" value="1"/>
</dbReference>
<dbReference type="OrthoDB" id="429932at2759"/>
<evidence type="ECO:0000256" key="2">
    <source>
        <dbReference type="SAM" id="MobiDB-lite"/>
    </source>
</evidence>
<dbReference type="Pfam" id="PF13589">
    <property type="entry name" value="HATPase_c_3"/>
    <property type="match status" value="1"/>
</dbReference>
<name>A0A9W9CJ41_9PLEO</name>
<dbReference type="PANTHER" id="PTHR10073:SF47">
    <property type="entry name" value="DNA MISMATCH REPAIR PROTEIN MLH3"/>
    <property type="match status" value="1"/>
</dbReference>
<proteinExistence type="inferred from homology"/>
<comment type="similarity">
    <text evidence="1">Belongs to the DNA mismatch repair MutL/HexB family.</text>
</comment>
<dbReference type="InterPro" id="IPR038973">
    <property type="entry name" value="MutL/Mlh/Pms-like"/>
</dbReference>
<dbReference type="PANTHER" id="PTHR10073">
    <property type="entry name" value="DNA MISMATCH REPAIR PROTEIN MLH, PMS, MUTL"/>
    <property type="match status" value="1"/>
</dbReference>
<accession>A0A9W9CJ41</accession>
<keyword evidence="5" id="KW-1185">Reference proteome</keyword>
<gene>
    <name evidence="4" type="primary">MLH3</name>
    <name evidence="4" type="ORF">N0V83_008690</name>
</gene>
<dbReference type="InterPro" id="IPR014790">
    <property type="entry name" value="MutL_C"/>
</dbReference>
<sequence>MTQAQDIATTPTGEGRSILPLPAEVVAQLKSSTAIVSLTGVVLGLLSNSLDAGATKIEATVDFARGGCTVEDDGLGISPVEFREEGALGKPYCTSKFYSHDAFLGRNGSFLAALGAMSLLTITSRHHEHRSQNTITFLHSKTTDRQLPASAQHQLHSKHGTRVTVRNLFGNLPVRVKQRPVVTDQKTELDRLWHELKRHVTCLLLSWRGVASLKIRDSDNKALISFNSSSSVIATQHHDKNITSPHSAQLSSILSLLTQAKYITIDEWTSWVPASASTSALSIKGAISLDPAPSKHVQFISLGLRPLSPESGQNELYDIVNRLFALSTFGTVEEDADVDDKELVRRQTDKRFKRDGYAIRQLKARKDIDRYPMFHLRICLKGDHRTSLSEDQLLADESSLQAVVEVLSAMITQWLSIHHLRPKQAFQRRGLLDKSDSPCRDNKGDKQSTADDRISTRAHVRASRTTPSVTPAPVRPGSAVSATRKKMPPPGTISRESYEGQQHGAFAEWSRIKSANPTFFSNLPTLAKLPVGSTLTAEKPEMLFDFKVGPVPLGAYGASQDAASPSTSASKHCAGNDESDATILWADPSTKRTYTLNARTGCVMLDARSRPNIDSALLPSGARQRELCSSLRLAPKSATALPTETPWLDSMLETWENPIFQPSEKRIQKISLEEHDFEAGTQHISQDRCSHFTYDKASSGASAAGASRLSKQALQKAKVIAQVDKKFILVKMQNAPLSGSHSKEDRELLVLVDQHAADERIKVESLLRDLCTPLTSDNVRSGYQSKLGHKAQVAAIALGKPIQFTISPQEKPIFVTHAARFAAWGILYDTPISPSSTIPPCPTSRKCQPVLSVTSLPPSISARCTSDPQILINLLRSTVWSYAGDAHLPPLPSSLSTASLPSAPSTPDEKEDNTNWLNRLATCPQALIDLINSRACRSAIMFNDELSYEECEALIVRLADCVFPFMCAHGRPSMVPLGDLGGKEDGNGDAVVGLGSGKAVDSEGNGFVRTWKAWREKQT</sequence>
<comment type="caution">
    <text evidence="4">The sequence shown here is derived from an EMBL/GenBank/DDBJ whole genome shotgun (WGS) entry which is preliminary data.</text>
</comment>
<evidence type="ECO:0000259" key="3">
    <source>
        <dbReference type="SMART" id="SM00853"/>
    </source>
</evidence>
<evidence type="ECO:0000313" key="5">
    <source>
        <dbReference type="Proteomes" id="UP001140560"/>
    </source>
</evidence>
<dbReference type="Proteomes" id="UP001140560">
    <property type="component" value="Unassembled WGS sequence"/>
</dbReference>
<evidence type="ECO:0000313" key="4">
    <source>
        <dbReference type="EMBL" id="KAJ4365073.1"/>
    </source>
</evidence>
<dbReference type="SMART" id="SM00853">
    <property type="entry name" value="MutL_C"/>
    <property type="match status" value="1"/>
</dbReference>
<dbReference type="SUPFAM" id="SSF118116">
    <property type="entry name" value="DNA mismatch repair protein MutL"/>
    <property type="match status" value="2"/>
</dbReference>
<evidence type="ECO:0000256" key="1">
    <source>
        <dbReference type="ARBA" id="ARBA00006082"/>
    </source>
</evidence>
<dbReference type="Gene3D" id="3.30.565.10">
    <property type="entry name" value="Histidine kinase-like ATPase, C-terminal domain"/>
    <property type="match status" value="1"/>
</dbReference>
<dbReference type="GO" id="GO:0032300">
    <property type="term" value="C:mismatch repair complex"/>
    <property type="evidence" value="ECO:0007669"/>
    <property type="project" value="InterPro"/>
</dbReference>
<dbReference type="InterPro" id="IPR037198">
    <property type="entry name" value="MutL_C_sf"/>
</dbReference>
<reference evidence="4" key="1">
    <citation type="submission" date="2022-10" db="EMBL/GenBank/DDBJ databases">
        <title>Tapping the CABI collections for fungal endophytes: first genome assemblies for Collariella, Neodidymelliopsis, Ascochyta clinopodiicola, Didymella pomorum, Didymosphaeria variabile, Neocosmospora piperis and Neocucurbitaria cava.</title>
        <authorList>
            <person name="Hill R."/>
        </authorList>
    </citation>
    <scope>NUCLEOTIDE SEQUENCE</scope>
    <source>
        <strain evidence="4">IMI 356814</strain>
    </source>
</reference>